<evidence type="ECO:0000313" key="3">
    <source>
        <dbReference type="Proteomes" id="UP000215148"/>
    </source>
</evidence>
<gene>
    <name evidence="2" type="ORF">CCZ37_17140</name>
</gene>
<organism evidence="2 3">
    <name type="scientific">Vibrio qinghaiensis</name>
    <dbReference type="NCBI Taxonomy" id="2025808"/>
    <lineage>
        <taxon>Bacteria</taxon>
        <taxon>Pseudomonadati</taxon>
        <taxon>Pseudomonadota</taxon>
        <taxon>Gammaproteobacteria</taxon>
        <taxon>Vibrionales</taxon>
        <taxon>Vibrionaceae</taxon>
        <taxon>Vibrio</taxon>
    </lineage>
</organism>
<dbReference type="EMBL" id="CP022742">
    <property type="protein sequence ID" value="ASU24198.1"/>
    <property type="molecule type" value="Genomic_DNA"/>
</dbReference>
<protein>
    <submittedName>
        <fullName evidence="2">Uncharacterized protein</fullName>
    </submittedName>
</protein>
<proteinExistence type="predicted"/>
<dbReference type="KEGG" id="vqi:CCZ37_17140"/>
<dbReference type="AlphaFoldDB" id="A0A223N349"/>
<accession>A0A223N349</accession>
<sequence length="62" mass="6963">MRCQPLSRALVASGKNAAKSENFGLMHRAILLVFLSGCGLLKLCSIFSVVVLFCRFRREFTR</sequence>
<feature type="transmembrane region" description="Helical" evidence="1">
    <location>
        <begin position="29"/>
        <end position="54"/>
    </location>
</feature>
<evidence type="ECO:0000256" key="1">
    <source>
        <dbReference type="SAM" id="Phobius"/>
    </source>
</evidence>
<reference evidence="2 3" key="1">
    <citation type="submission" date="2017-08" db="EMBL/GenBank/DDBJ databases">
        <title>The Vibrio qinghaiensis sp.-Q67 is a luminous bacteria isolated firstly from Qinghai lake, Qinghai province, China, which has been proved to be very sensitive to detect environmental and food pollutants. Therefore, complete genome analysis of V. qinghaiensis sp.-Q67 highlights the potential application of this strain on detection of hazards in the contaminated environments.</title>
        <authorList>
            <person name="Gong L."/>
        </authorList>
    </citation>
    <scope>NUCLEOTIDE SEQUENCE [LARGE SCALE GENOMIC DNA]</scope>
    <source>
        <strain evidence="2 3">Q67</strain>
    </source>
</reference>
<keyword evidence="1" id="KW-0472">Membrane</keyword>
<name>A0A223N349_9VIBR</name>
<keyword evidence="1" id="KW-1133">Transmembrane helix</keyword>
<evidence type="ECO:0000313" key="2">
    <source>
        <dbReference type="EMBL" id="ASU24198.1"/>
    </source>
</evidence>
<dbReference type="Proteomes" id="UP000215148">
    <property type="component" value="Chromosome 2"/>
</dbReference>
<keyword evidence="1" id="KW-0812">Transmembrane</keyword>
<keyword evidence="3" id="KW-1185">Reference proteome</keyword>